<dbReference type="GO" id="GO:0005524">
    <property type="term" value="F:ATP binding"/>
    <property type="evidence" value="ECO:0007669"/>
    <property type="project" value="UniProtKB-UniRule"/>
</dbReference>
<evidence type="ECO:0000256" key="4">
    <source>
        <dbReference type="ARBA" id="ARBA00022840"/>
    </source>
</evidence>
<dbReference type="PANTHER" id="PTHR24031">
    <property type="entry name" value="RNA HELICASE"/>
    <property type="match status" value="1"/>
</dbReference>
<comment type="caution">
    <text evidence="10">The sequence shown here is derived from an EMBL/GenBank/DDBJ whole genome shotgun (WGS) entry which is preliminary data.</text>
</comment>
<dbReference type="InterPro" id="IPR025313">
    <property type="entry name" value="SPB4-like_CTE"/>
</dbReference>
<comment type="similarity">
    <text evidence="6">Belongs to the DEAD box helicase family.</text>
</comment>
<evidence type="ECO:0000259" key="8">
    <source>
        <dbReference type="PROSITE" id="PS51192"/>
    </source>
</evidence>
<dbReference type="SMART" id="SM00487">
    <property type="entry name" value="DEXDc"/>
    <property type="match status" value="1"/>
</dbReference>
<dbReference type="EC" id="3.6.4.13" evidence="6"/>
<evidence type="ECO:0000256" key="2">
    <source>
        <dbReference type="ARBA" id="ARBA00022801"/>
    </source>
</evidence>
<comment type="function">
    <text evidence="6">RNA helicase.</text>
</comment>
<dbReference type="GO" id="GO:0003723">
    <property type="term" value="F:RNA binding"/>
    <property type="evidence" value="ECO:0007669"/>
    <property type="project" value="UniProtKB-UniRule"/>
</dbReference>
<feature type="compositionally biased region" description="Basic residues" evidence="7">
    <location>
        <begin position="60"/>
        <end position="69"/>
    </location>
</feature>
<keyword evidence="2 6" id="KW-0378">Hydrolase</keyword>
<dbReference type="SUPFAM" id="SSF52540">
    <property type="entry name" value="P-loop containing nucleoside triphosphate hydrolases"/>
    <property type="match status" value="2"/>
</dbReference>
<reference evidence="10" key="1">
    <citation type="submission" date="2022-08" db="EMBL/GenBank/DDBJ databases">
        <title>Novel sulphate-reducing endosymbionts in the free-living metamonad Anaeramoeba.</title>
        <authorList>
            <person name="Jerlstrom-Hultqvist J."/>
            <person name="Cepicka I."/>
            <person name="Gallot-Lavallee L."/>
            <person name="Salas-Leiva D."/>
            <person name="Curtis B.A."/>
            <person name="Zahonova K."/>
            <person name="Pipaliya S."/>
            <person name="Dacks J."/>
            <person name="Roger A.J."/>
        </authorList>
    </citation>
    <scope>NUCLEOTIDE SEQUENCE</scope>
    <source>
        <strain evidence="10">Busselton2</strain>
    </source>
</reference>
<dbReference type="InterPro" id="IPR001650">
    <property type="entry name" value="Helicase_C-like"/>
</dbReference>
<feature type="compositionally biased region" description="Basic residues" evidence="7">
    <location>
        <begin position="87"/>
        <end position="100"/>
    </location>
</feature>
<dbReference type="Pfam" id="PF00271">
    <property type="entry name" value="Helicase_C"/>
    <property type="match status" value="1"/>
</dbReference>
<evidence type="ECO:0000259" key="9">
    <source>
        <dbReference type="PROSITE" id="PS51194"/>
    </source>
</evidence>
<comment type="catalytic activity">
    <reaction evidence="6">
        <text>ATP + H2O = ADP + phosphate + H(+)</text>
        <dbReference type="Rhea" id="RHEA:13065"/>
        <dbReference type="ChEBI" id="CHEBI:15377"/>
        <dbReference type="ChEBI" id="CHEBI:15378"/>
        <dbReference type="ChEBI" id="CHEBI:30616"/>
        <dbReference type="ChEBI" id="CHEBI:43474"/>
        <dbReference type="ChEBI" id="CHEBI:456216"/>
        <dbReference type="EC" id="3.6.4.13"/>
    </reaction>
</comment>
<dbReference type="SMART" id="SM01178">
    <property type="entry name" value="DUF4217"/>
    <property type="match status" value="1"/>
</dbReference>
<dbReference type="InterPro" id="IPR027417">
    <property type="entry name" value="P-loop_NTPase"/>
</dbReference>
<evidence type="ECO:0000256" key="5">
    <source>
        <dbReference type="ARBA" id="ARBA00022884"/>
    </source>
</evidence>
<dbReference type="GO" id="GO:0003724">
    <property type="term" value="F:RNA helicase activity"/>
    <property type="evidence" value="ECO:0007669"/>
    <property type="project" value="UniProtKB-EC"/>
</dbReference>
<dbReference type="EMBL" id="JANTQA010000036">
    <property type="protein sequence ID" value="KAJ3436382.1"/>
    <property type="molecule type" value="Genomic_DNA"/>
</dbReference>
<keyword evidence="1 6" id="KW-0547">Nucleotide-binding</keyword>
<feature type="region of interest" description="Disordered" evidence="7">
    <location>
        <begin position="59"/>
        <end position="100"/>
    </location>
</feature>
<name>A0AAV7Z7S5_9EUKA</name>
<dbReference type="PROSITE" id="PS51192">
    <property type="entry name" value="HELICASE_ATP_BIND_1"/>
    <property type="match status" value="1"/>
</dbReference>
<dbReference type="InterPro" id="IPR011545">
    <property type="entry name" value="DEAD/DEAH_box_helicase_dom"/>
</dbReference>
<evidence type="ECO:0000256" key="7">
    <source>
        <dbReference type="SAM" id="MobiDB-lite"/>
    </source>
</evidence>
<dbReference type="AlphaFoldDB" id="A0AAV7Z7S5"/>
<dbReference type="GO" id="GO:0016787">
    <property type="term" value="F:hydrolase activity"/>
    <property type="evidence" value="ECO:0007669"/>
    <property type="project" value="UniProtKB-KW"/>
</dbReference>
<gene>
    <name evidence="10" type="ORF">M0812_18440</name>
</gene>
<dbReference type="Proteomes" id="UP001146793">
    <property type="component" value="Unassembled WGS sequence"/>
</dbReference>
<keyword evidence="5 6" id="KW-0694">RNA-binding</keyword>
<feature type="compositionally biased region" description="Low complexity" evidence="7">
    <location>
        <begin position="70"/>
        <end position="86"/>
    </location>
</feature>
<evidence type="ECO:0000313" key="10">
    <source>
        <dbReference type="EMBL" id="KAJ3436382.1"/>
    </source>
</evidence>
<protein>
    <recommendedName>
        <fullName evidence="6">ATP-dependent RNA helicase</fullName>
        <ecNumber evidence="6">3.6.4.13</ecNumber>
    </recommendedName>
</protein>
<dbReference type="Pfam" id="PF00270">
    <property type="entry name" value="DEAD"/>
    <property type="match status" value="1"/>
</dbReference>
<keyword evidence="4 6" id="KW-0067">ATP-binding</keyword>
<keyword evidence="3 6" id="KW-0347">Helicase</keyword>
<feature type="domain" description="Helicase ATP-binding" evidence="8">
    <location>
        <begin position="136"/>
        <end position="324"/>
    </location>
</feature>
<evidence type="ECO:0000313" key="11">
    <source>
        <dbReference type="Proteomes" id="UP001146793"/>
    </source>
</evidence>
<organism evidence="10 11">
    <name type="scientific">Anaeramoeba flamelloides</name>
    <dbReference type="NCBI Taxonomy" id="1746091"/>
    <lineage>
        <taxon>Eukaryota</taxon>
        <taxon>Metamonada</taxon>
        <taxon>Anaeramoebidae</taxon>
        <taxon>Anaeramoeba</taxon>
    </lineage>
</organism>
<dbReference type="Pfam" id="PF13959">
    <property type="entry name" value="CTE_SPB4"/>
    <property type="match status" value="1"/>
</dbReference>
<evidence type="ECO:0000256" key="1">
    <source>
        <dbReference type="ARBA" id="ARBA00022741"/>
    </source>
</evidence>
<evidence type="ECO:0000256" key="3">
    <source>
        <dbReference type="ARBA" id="ARBA00022806"/>
    </source>
</evidence>
<evidence type="ECO:0000256" key="6">
    <source>
        <dbReference type="RuleBase" id="RU365068"/>
    </source>
</evidence>
<comment type="domain">
    <text evidence="6">The Q motif is unique to and characteristic of the DEAD box family of RNA helicases and controls ATP binding and hydrolysis.</text>
</comment>
<dbReference type="InterPro" id="IPR014001">
    <property type="entry name" value="Helicase_ATP-bd"/>
</dbReference>
<feature type="domain" description="Helicase C-terminal" evidence="9">
    <location>
        <begin position="355"/>
        <end position="521"/>
    </location>
</feature>
<accession>A0AAV7Z7S5</accession>
<dbReference type="PROSITE" id="PS51194">
    <property type="entry name" value="HELICASE_CTER"/>
    <property type="match status" value="1"/>
</dbReference>
<proteinExistence type="inferred from homology"/>
<dbReference type="Gene3D" id="3.40.50.300">
    <property type="entry name" value="P-loop containing nucleotide triphosphate hydrolases"/>
    <property type="match status" value="2"/>
</dbReference>
<sequence length="599" mass="70380">MSKKNIFQILRNLFISFLKKNNRFECHKKKVVKEIVSVLIPNLRLAINQKILVPLLKEHKNQKKNKNKNKNQNTNNNKNKNKNQNQNKKKTKKKSQKQNNKKTIITFQDFSLDKTIIRSLKKNTIETPNELQKVCLPKLLTGESITMTSNMKSGKAICFLIRAVELLRKYKFRQRNGVGAIVVCQNHEIAEEVNQLSKALLKNQSQNCGVVVEGANKQAEKKKLRIGVNLLIGTPQRLLYHLKQTPELITTNLKYIVVDQAEKFLKAGSDFELEEIFKSIKNRFELSQNNSDQFNKLQIVITSNKKDDNVHQLHNILRRRPKKNQKEKEKGKGKGGDIYHYIQMKEKLEYQISENLTQGYVICEPEKRLLLLITLLRRLSTNSKIIICFNSIKSAEFHSEILSYSQIPSLLLYNKMEKLEKNRNILKFKTANQAILCTTCNTISNIKFESVAMLVQYDPPIDEDEYLYTISKFSQYNPKMRTLLFLQPIESHYLKSLKKMKLAIKEFAFPKNLFDYQKKLEKMVNKTYILYNLAREAYRGFVLAYSSHSRKDCFNIQELDLLKISKSFCFEFPPKVDFEKTIKRRNRYKRRRFLNKKKN</sequence>